<protein>
    <submittedName>
        <fullName evidence="1">Uncharacterized protein</fullName>
    </submittedName>
</protein>
<gene>
    <name evidence="1" type="ORF">N0F65_001178</name>
</gene>
<accession>A0AAV2Z4N4</accession>
<name>A0AAV2Z4N4_9STRA</name>
<comment type="caution">
    <text evidence="1">The sequence shown here is derived from an EMBL/GenBank/DDBJ whole genome shotgun (WGS) entry which is preliminary data.</text>
</comment>
<proteinExistence type="predicted"/>
<evidence type="ECO:0000313" key="2">
    <source>
        <dbReference type="Proteomes" id="UP001146120"/>
    </source>
</evidence>
<reference evidence="1" key="2">
    <citation type="journal article" date="2023" name="Microbiol Resour">
        <title>Decontamination and Annotation of the Draft Genome Sequence of the Oomycete Lagenidium giganteum ARSEF 373.</title>
        <authorList>
            <person name="Morgan W.R."/>
            <person name="Tartar A."/>
        </authorList>
    </citation>
    <scope>NUCLEOTIDE SEQUENCE</scope>
    <source>
        <strain evidence="1">ARSEF 373</strain>
    </source>
</reference>
<dbReference type="Proteomes" id="UP001146120">
    <property type="component" value="Unassembled WGS sequence"/>
</dbReference>
<sequence length="205" mass="22492">MLMCRVPTDRDMTALCRYPSKKCDQPRAVKRNGELHNLCEHHRMKANENQRTLEQKRKLLTGSTKKRTRKGISLPAAARCVKRARAIDATQPSNPVQAPASTIPKATTVAATSSSATSVATAPLISSPIAATVDPAVIEELSEDLEFIHGWFVFDEVKLLEPIKEEIVASPVDVGSDWTVEFQDWAGESWPSCSASELISMSDCL</sequence>
<dbReference type="EMBL" id="DAKRPA010000059">
    <property type="protein sequence ID" value="DBA00707.1"/>
    <property type="molecule type" value="Genomic_DNA"/>
</dbReference>
<keyword evidence="2" id="KW-1185">Reference proteome</keyword>
<dbReference type="AlphaFoldDB" id="A0AAV2Z4N4"/>
<evidence type="ECO:0000313" key="1">
    <source>
        <dbReference type="EMBL" id="DBA00707.1"/>
    </source>
</evidence>
<organism evidence="1 2">
    <name type="scientific">Lagenidium giganteum</name>
    <dbReference type="NCBI Taxonomy" id="4803"/>
    <lineage>
        <taxon>Eukaryota</taxon>
        <taxon>Sar</taxon>
        <taxon>Stramenopiles</taxon>
        <taxon>Oomycota</taxon>
        <taxon>Peronosporomycetes</taxon>
        <taxon>Pythiales</taxon>
        <taxon>Pythiaceae</taxon>
    </lineage>
</organism>
<reference evidence="1" key="1">
    <citation type="submission" date="2022-11" db="EMBL/GenBank/DDBJ databases">
        <authorList>
            <person name="Morgan W.R."/>
            <person name="Tartar A."/>
        </authorList>
    </citation>
    <scope>NUCLEOTIDE SEQUENCE</scope>
    <source>
        <strain evidence="1">ARSEF 373</strain>
    </source>
</reference>